<keyword evidence="4 7" id="KW-0812">Transmembrane</keyword>
<dbReference type="Proteomes" id="UP000216361">
    <property type="component" value="Unassembled WGS sequence"/>
</dbReference>
<dbReference type="AlphaFoldDB" id="A0A255XRW0"/>
<dbReference type="Gene3D" id="2.30.30.60">
    <property type="match status" value="1"/>
</dbReference>
<dbReference type="Gene3D" id="3.30.70.100">
    <property type="match status" value="1"/>
</dbReference>
<protein>
    <recommendedName>
        <fullName evidence="12">Mechanosensitive ion channel protein MscS</fullName>
    </recommendedName>
</protein>
<evidence type="ECO:0000313" key="11">
    <source>
        <dbReference type="Proteomes" id="UP000216361"/>
    </source>
</evidence>
<dbReference type="SUPFAM" id="SSF50182">
    <property type="entry name" value="Sm-like ribonucleoproteins"/>
    <property type="match status" value="1"/>
</dbReference>
<dbReference type="InterPro" id="IPR011014">
    <property type="entry name" value="MscS_channel_TM-2"/>
</dbReference>
<sequence length="739" mass="78523">MIKGKAVAHLLGLVALLLMAVGILAPSGRAADPAPVVVTLTGTEPPELVDKLLAAAAKQGRPVEVRLRSAPVTADPPPSPDIDRSGWAILSENFTVGVEYGWDALPSIRALPADLARAWRDVRNGTTPVQAVGTALLIAGISALVGYATMRSIRLVWRQARLEWSPLDGIASRLGAGLATLLSHLIGLAAFLALAWIASAQLLPEPDLARWLAEGISALAIGFIAYWAVGEFLLGPGRPQRRLLPIPNAERHFRLLRLYGFCGPAILMTVDLFAKIGSSPLAIAGWFSLTGGAITLYKLWWFWTGRADIALLCSGGAVAGIGRRALATAAPVLLMASAVLIWAVGRVAAVAPDGARWANAAGATQIIIILVPILAAGVAALVRESVTLRRCAETGRLDTNPILKAWGLVAATTCGMIVWVLGLWFMARLWQFFLLEIFSPAQVAALEGPIAVIAVLLVGWMVWSFLEALFQAYMPQTRAVTGPDAEDESAEQQVQSRFGTILPLVRAVVLAGIAGITALIALSRLGVDIAPLLAGFGIIGLAISFGSQALVRDIVSGIFFIADDAFRVGEYIDTGRLKGTVERITLRSVQLRHQSGLVHTIPFGQIASVTNSSREWATVKFNIRLDRDTDIEKARKIIKRVGLTMQEEAEFAPHLILPLKMQGVAEIDDTAIIVRLKFTSKPDKSSWLQREGLKRVYAALRDAGVIFASNAVTVRGSDATGGAAASVGGTAPIPVTGAP</sequence>
<evidence type="ECO:0000256" key="3">
    <source>
        <dbReference type="ARBA" id="ARBA00022475"/>
    </source>
</evidence>
<dbReference type="SUPFAM" id="SSF82689">
    <property type="entry name" value="Mechanosensitive channel protein MscS (YggB), C-terminal domain"/>
    <property type="match status" value="1"/>
</dbReference>
<feature type="domain" description="Mechanosensitive ion channel MscS" evidence="8">
    <location>
        <begin position="550"/>
        <end position="614"/>
    </location>
</feature>
<feature type="transmembrane region" description="Helical" evidence="7">
    <location>
        <begin position="325"/>
        <end position="345"/>
    </location>
</feature>
<proteinExistence type="inferred from homology"/>
<feature type="transmembrane region" description="Helical" evidence="7">
    <location>
        <begin position="357"/>
        <end position="382"/>
    </location>
</feature>
<feature type="domain" description="Mechanosensitive ion channel transmembrane helices 2/3" evidence="9">
    <location>
        <begin position="510"/>
        <end position="548"/>
    </location>
</feature>
<evidence type="ECO:0008006" key="12">
    <source>
        <dbReference type="Google" id="ProtNLM"/>
    </source>
</evidence>
<evidence type="ECO:0000256" key="5">
    <source>
        <dbReference type="ARBA" id="ARBA00022989"/>
    </source>
</evidence>
<dbReference type="OrthoDB" id="9814206at2"/>
<reference evidence="10 11" key="1">
    <citation type="submission" date="2017-07" db="EMBL/GenBank/DDBJ databases">
        <title>Elstera cyanobacteriorum sp. nov., a novel bacterium isolated from cyanobacterial aggregates in a eutrophic lake.</title>
        <authorList>
            <person name="Cai H."/>
        </authorList>
    </citation>
    <scope>NUCLEOTIDE SEQUENCE [LARGE SCALE GENOMIC DNA]</scope>
    <source>
        <strain evidence="10 11">TH019</strain>
    </source>
</reference>
<feature type="transmembrane region" description="Helical" evidence="7">
    <location>
        <begin position="529"/>
        <end position="551"/>
    </location>
</feature>
<keyword evidence="5 7" id="KW-1133">Transmembrane helix</keyword>
<feature type="transmembrane region" description="Helical" evidence="7">
    <location>
        <begin position="283"/>
        <end position="304"/>
    </location>
</feature>
<keyword evidence="11" id="KW-1185">Reference proteome</keyword>
<name>A0A255XRW0_9PROT</name>
<evidence type="ECO:0000256" key="4">
    <source>
        <dbReference type="ARBA" id="ARBA00022692"/>
    </source>
</evidence>
<feature type="transmembrane region" description="Helical" evidence="7">
    <location>
        <begin position="129"/>
        <end position="149"/>
    </location>
</feature>
<comment type="subcellular location">
    <subcellularLocation>
        <location evidence="1">Cell membrane</location>
        <topology evidence="1">Multi-pass membrane protein</topology>
    </subcellularLocation>
</comment>
<evidence type="ECO:0000259" key="9">
    <source>
        <dbReference type="Pfam" id="PF21088"/>
    </source>
</evidence>
<feature type="transmembrane region" description="Helical" evidence="7">
    <location>
        <begin position="255"/>
        <end position="277"/>
    </location>
</feature>
<dbReference type="PANTHER" id="PTHR30460">
    <property type="entry name" value="MODERATE CONDUCTANCE MECHANOSENSITIVE CHANNEL YBIO"/>
    <property type="match status" value="1"/>
</dbReference>
<feature type="transmembrane region" description="Helical" evidence="7">
    <location>
        <begin position="403"/>
        <end position="430"/>
    </location>
</feature>
<evidence type="ECO:0000256" key="7">
    <source>
        <dbReference type="SAM" id="Phobius"/>
    </source>
</evidence>
<dbReference type="GO" id="GO:0005886">
    <property type="term" value="C:plasma membrane"/>
    <property type="evidence" value="ECO:0007669"/>
    <property type="project" value="UniProtKB-SubCell"/>
</dbReference>
<evidence type="ECO:0000313" key="10">
    <source>
        <dbReference type="EMBL" id="OYQ19708.1"/>
    </source>
</evidence>
<dbReference type="InterPro" id="IPR023408">
    <property type="entry name" value="MscS_beta-dom_sf"/>
</dbReference>
<dbReference type="Pfam" id="PF00924">
    <property type="entry name" value="MS_channel_2nd"/>
    <property type="match status" value="1"/>
</dbReference>
<evidence type="ECO:0000256" key="2">
    <source>
        <dbReference type="ARBA" id="ARBA00008017"/>
    </source>
</evidence>
<dbReference type="Pfam" id="PF21088">
    <property type="entry name" value="MS_channel_1st"/>
    <property type="match status" value="1"/>
</dbReference>
<organism evidence="10 11">
    <name type="scientific">Elstera cyanobacteriorum</name>
    <dbReference type="NCBI Taxonomy" id="2022747"/>
    <lineage>
        <taxon>Bacteria</taxon>
        <taxon>Pseudomonadati</taxon>
        <taxon>Pseudomonadota</taxon>
        <taxon>Alphaproteobacteria</taxon>
        <taxon>Rhodospirillales</taxon>
        <taxon>Rhodospirillaceae</taxon>
        <taxon>Elstera</taxon>
    </lineage>
</organism>
<evidence type="ECO:0000256" key="6">
    <source>
        <dbReference type="ARBA" id="ARBA00023136"/>
    </source>
</evidence>
<comment type="caution">
    <text evidence="10">The sequence shown here is derived from an EMBL/GenBank/DDBJ whole genome shotgun (WGS) entry which is preliminary data.</text>
</comment>
<dbReference type="InterPro" id="IPR045276">
    <property type="entry name" value="YbiO_bact"/>
</dbReference>
<dbReference type="InterPro" id="IPR010920">
    <property type="entry name" value="LSM_dom_sf"/>
</dbReference>
<dbReference type="InterPro" id="IPR006685">
    <property type="entry name" value="MscS_channel_2nd"/>
</dbReference>
<dbReference type="RefSeq" id="WP_094408127.1">
    <property type="nucleotide sequence ID" value="NZ_BMJZ01000006.1"/>
</dbReference>
<dbReference type="Gene3D" id="1.10.287.1260">
    <property type="match status" value="1"/>
</dbReference>
<feature type="transmembrane region" description="Helical" evidence="7">
    <location>
        <begin position="504"/>
        <end position="523"/>
    </location>
</feature>
<keyword evidence="6 7" id="KW-0472">Membrane</keyword>
<feature type="transmembrane region" description="Helical" evidence="7">
    <location>
        <begin position="211"/>
        <end position="234"/>
    </location>
</feature>
<dbReference type="PANTHER" id="PTHR30460:SF0">
    <property type="entry name" value="MODERATE CONDUCTANCE MECHANOSENSITIVE CHANNEL YBIO"/>
    <property type="match status" value="1"/>
</dbReference>
<dbReference type="InterPro" id="IPR049142">
    <property type="entry name" value="MS_channel_1st"/>
</dbReference>
<feature type="transmembrane region" description="Helical" evidence="7">
    <location>
        <begin position="170"/>
        <end position="199"/>
    </location>
</feature>
<evidence type="ECO:0000259" key="8">
    <source>
        <dbReference type="Pfam" id="PF00924"/>
    </source>
</evidence>
<dbReference type="EMBL" id="NOXS01000030">
    <property type="protein sequence ID" value="OYQ19708.1"/>
    <property type="molecule type" value="Genomic_DNA"/>
</dbReference>
<keyword evidence="3" id="KW-1003">Cell membrane</keyword>
<gene>
    <name evidence="10" type="ORF">CHR90_06180</name>
</gene>
<accession>A0A255XRW0</accession>
<dbReference type="InterPro" id="IPR011066">
    <property type="entry name" value="MscS_channel_C_sf"/>
</dbReference>
<dbReference type="SUPFAM" id="SSF82861">
    <property type="entry name" value="Mechanosensitive channel protein MscS (YggB), transmembrane region"/>
    <property type="match status" value="1"/>
</dbReference>
<comment type="similarity">
    <text evidence="2">Belongs to the MscS (TC 1.A.23) family.</text>
</comment>
<evidence type="ECO:0000256" key="1">
    <source>
        <dbReference type="ARBA" id="ARBA00004651"/>
    </source>
</evidence>
<feature type="transmembrane region" description="Helical" evidence="7">
    <location>
        <begin position="450"/>
        <end position="470"/>
    </location>
</feature>
<dbReference type="GO" id="GO:0008381">
    <property type="term" value="F:mechanosensitive monoatomic ion channel activity"/>
    <property type="evidence" value="ECO:0007669"/>
    <property type="project" value="InterPro"/>
</dbReference>